<keyword evidence="1" id="KW-0479">Metal-binding</keyword>
<dbReference type="NCBIfam" id="TIGR04183">
    <property type="entry name" value="Por_Secre_tail"/>
    <property type="match status" value="1"/>
</dbReference>
<evidence type="ECO:0000256" key="1">
    <source>
        <dbReference type="ARBA" id="ARBA00022723"/>
    </source>
</evidence>
<protein>
    <submittedName>
        <fullName evidence="6">T9SS type A sorting domain-containing protein</fullName>
    </submittedName>
</protein>
<evidence type="ECO:0000256" key="2">
    <source>
        <dbReference type="ARBA" id="ARBA00023008"/>
    </source>
</evidence>
<evidence type="ECO:0000313" key="7">
    <source>
        <dbReference type="Proteomes" id="UP000721861"/>
    </source>
</evidence>
<dbReference type="SUPFAM" id="SSF49503">
    <property type="entry name" value="Cupredoxins"/>
    <property type="match status" value="1"/>
</dbReference>
<name>A0ABS5KA46_9BACT</name>
<dbReference type="InterPro" id="IPR026444">
    <property type="entry name" value="Secre_tail"/>
</dbReference>
<evidence type="ECO:0000256" key="3">
    <source>
        <dbReference type="SAM" id="SignalP"/>
    </source>
</evidence>
<organism evidence="6 7">
    <name type="scientific">Carboxylicivirga mesophila</name>
    <dbReference type="NCBI Taxonomy" id="1166478"/>
    <lineage>
        <taxon>Bacteria</taxon>
        <taxon>Pseudomonadati</taxon>
        <taxon>Bacteroidota</taxon>
        <taxon>Bacteroidia</taxon>
        <taxon>Marinilabiliales</taxon>
        <taxon>Marinilabiliaceae</taxon>
        <taxon>Carboxylicivirga</taxon>
    </lineage>
</organism>
<evidence type="ECO:0000313" key="6">
    <source>
        <dbReference type="EMBL" id="MBS2211396.1"/>
    </source>
</evidence>
<evidence type="ECO:0000259" key="5">
    <source>
        <dbReference type="Pfam" id="PF18962"/>
    </source>
</evidence>
<proteinExistence type="predicted"/>
<feature type="domain" description="Secretion system C-terminal sorting" evidence="5">
    <location>
        <begin position="130"/>
        <end position="198"/>
    </location>
</feature>
<evidence type="ECO:0000259" key="4">
    <source>
        <dbReference type="Pfam" id="PF00127"/>
    </source>
</evidence>
<dbReference type="PANTHER" id="PTHR36507:SF1">
    <property type="entry name" value="BLL1555 PROTEIN"/>
    <property type="match status" value="1"/>
</dbReference>
<dbReference type="Gene3D" id="2.60.40.420">
    <property type="entry name" value="Cupredoxins - blue copper proteins"/>
    <property type="match status" value="1"/>
</dbReference>
<keyword evidence="7" id="KW-1185">Reference proteome</keyword>
<gene>
    <name evidence="6" type="ORF">KEM09_08290</name>
</gene>
<comment type="caution">
    <text evidence="6">The sequence shown here is derived from an EMBL/GenBank/DDBJ whole genome shotgun (WGS) entry which is preliminary data.</text>
</comment>
<feature type="signal peptide" evidence="3">
    <location>
        <begin position="1"/>
        <end position="24"/>
    </location>
</feature>
<dbReference type="EMBL" id="JAGUCN010000008">
    <property type="protein sequence ID" value="MBS2211396.1"/>
    <property type="molecule type" value="Genomic_DNA"/>
</dbReference>
<dbReference type="PANTHER" id="PTHR36507">
    <property type="entry name" value="BLL1555 PROTEIN"/>
    <property type="match status" value="1"/>
</dbReference>
<keyword evidence="2" id="KW-0186">Copper</keyword>
<dbReference type="Pfam" id="PF00127">
    <property type="entry name" value="Copper-bind"/>
    <property type="match status" value="1"/>
</dbReference>
<dbReference type="InterPro" id="IPR000923">
    <property type="entry name" value="BlueCu_1"/>
</dbReference>
<feature type="domain" description="Blue (type 1) copper" evidence="4">
    <location>
        <begin position="28"/>
        <end position="114"/>
    </location>
</feature>
<dbReference type="RefSeq" id="WP_212227521.1">
    <property type="nucleotide sequence ID" value="NZ_JAGUCN010000008.1"/>
</dbReference>
<dbReference type="Proteomes" id="UP000721861">
    <property type="component" value="Unassembled WGS sequence"/>
</dbReference>
<feature type="chain" id="PRO_5046858509" evidence="3">
    <location>
        <begin position="25"/>
        <end position="206"/>
    </location>
</feature>
<accession>A0ABS5KA46</accession>
<sequence length="206" mass="22708">MKTTTNKIWAVAIITVLFLVNAGAQTNWDVTVTNFSFTPASLTIDQGDVVTWNNTLGTHNVNGTTATFSNNPASFGNSLQNAPWQYSFTFDIAGEYSYQCDQHPGSMQGTITVNTATSITGDNDKDGIKIYPSPVREYLFIEFNDNRATTYSSIQIFDLTGQMVFSQPIGSNDKLTINMGHLPPSLYFYRLQNTNGSNDTGKVLKK</sequence>
<dbReference type="Pfam" id="PF18962">
    <property type="entry name" value="Por_Secre_tail"/>
    <property type="match status" value="1"/>
</dbReference>
<dbReference type="InterPro" id="IPR052721">
    <property type="entry name" value="ET_Amicyanin"/>
</dbReference>
<reference evidence="6 7" key="1">
    <citation type="journal article" date="2014" name="Int. J. Syst. Evol. Microbiol.">
        <title>Carboxylicivirga gen. nov. in the family Marinilabiliaceae with two novel species, Carboxylicivirga mesophila sp. nov. and Carboxylicivirga taeanensis sp. nov., and reclassification of Cytophaga fermentans as Saccharicrinis fermentans gen. nov., comb. nov.</title>
        <authorList>
            <person name="Yang S.H."/>
            <person name="Seo H.S."/>
            <person name="Woo J.H."/>
            <person name="Oh H.M."/>
            <person name="Jang H."/>
            <person name="Lee J.H."/>
            <person name="Kim S.J."/>
            <person name="Kwon K.K."/>
        </authorList>
    </citation>
    <scope>NUCLEOTIDE SEQUENCE [LARGE SCALE GENOMIC DNA]</scope>
    <source>
        <strain evidence="6 7">JCM 18290</strain>
    </source>
</reference>
<dbReference type="InterPro" id="IPR008972">
    <property type="entry name" value="Cupredoxin"/>
</dbReference>
<keyword evidence="3" id="KW-0732">Signal</keyword>